<evidence type="ECO:0000256" key="4">
    <source>
        <dbReference type="ARBA" id="ARBA00022553"/>
    </source>
</evidence>
<dbReference type="InterPro" id="IPR050428">
    <property type="entry name" value="TCS_sensor_his_kinase"/>
</dbReference>
<keyword evidence="4" id="KW-0597">Phosphoprotein</keyword>
<evidence type="ECO:0000259" key="12">
    <source>
        <dbReference type="PROSITE" id="PS50109"/>
    </source>
</evidence>
<accession>A0ABT1TDU3</accession>
<evidence type="ECO:0000259" key="13">
    <source>
        <dbReference type="PROSITE" id="PS50885"/>
    </source>
</evidence>
<dbReference type="PROSITE" id="PS50109">
    <property type="entry name" value="HIS_KIN"/>
    <property type="match status" value="1"/>
</dbReference>
<comment type="caution">
    <text evidence="14">The sequence shown here is derived from an EMBL/GenBank/DDBJ whole genome shotgun (WGS) entry which is preliminary data.</text>
</comment>
<dbReference type="SMART" id="SM00387">
    <property type="entry name" value="HATPase_c"/>
    <property type="match status" value="1"/>
</dbReference>
<keyword evidence="14" id="KW-0067">ATP-binding</keyword>
<dbReference type="Proteomes" id="UP001524499">
    <property type="component" value="Unassembled WGS sequence"/>
</dbReference>
<evidence type="ECO:0000256" key="10">
    <source>
        <dbReference type="ARBA" id="ARBA00023136"/>
    </source>
</evidence>
<sequence>MRQSIRIKLFLTFLLTTLLVVAGMYLFMRWSLDRGFHELVEARQHERVENLLETLSDYYAETGSWAPLAANKRQWIRLLLQSNNRHHRYPPPWIAKVSAEPGNLWPPETEDADGRMRRLIPLELRVMLLNADRSLLYGRQEKLAELSLRPIEYAGQIVGYLGLLPGRGDNQIGDLRFMERQTQAFAWIALLMVVLSALLATLLAYLLGRPIKRIAGAAQQLGKGTYAIRLPVESGDELGQLARDFNEMAAALEQSEQARRRWVADISHELRTPLAVLRGELEALQDGIRPMSAEAVDSLLADVMRLNRLTEDLYQLALSDQGALSYRKTIIDPRQILRADLAALAAEFDAKRLRVELIERCQTLPGLYADADRLSQLFRNLLKNSLSYTDSGGRIVVSVSSDAATLHIEIADSSPGVAAAELDKLFERFYRVESSRNRNHGGAGLGLAICGNIVAAHNGRIRAQASELGGLAIVIEFPLAK</sequence>
<evidence type="ECO:0000313" key="14">
    <source>
        <dbReference type="EMBL" id="MCQ8103626.1"/>
    </source>
</evidence>
<feature type="transmembrane region" description="Helical" evidence="11">
    <location>
        <begin position="184"/>
        <end position="207"/>
    </location>
</feature>
<dbReference type="Pfam" id="PF02518">
    <property type="entry name" value="HATPase_c"/>
    <property type="match status" value="1"/>
</dbReference>
<dbReference type="Gene3D" id="1.10.287.130">
    <property type="match status" value="1"/>
</dbReference>
<dbReference type="InterPro" id="IPR003660">
    <property type="entry name" value="HAMP_dom"/>
</dbReference>
<feature type="domain" description="HAMP" evidence="13">
    <location>
        <begin position="205"/>
        <end position="257"/>
    </location>
</feature>
<evidence type="ECO:0000256" key="3">
    <source>
        <dbReference type="ARBA" id="ARBA00012438"/>
    </source>
</evidence>
<dbReference type="GO" id="GO:0005524">
    <property type="term" value="F:ATP binding"/>
    <property type="evidence" value="ECO:0007669"/>
    <property type="project" value="UniProtKB-KW"/>
</dbReference>
<evidence type="ECO:0000256" key="9">
    <source>
        <dbReference type="ARBA" id="ARBA00023012"/>
    </source>
</evidence>
<keyword evidence="15" id="KW-1185">Reference proteome</keyword>
<evidence type="ECO:0000256" key="7">
    <source>
        <dbReference type="ARBA" id="ARBA00022777"/>
    </source>
</evidence>
<dbReference type="Gene3D" id="6.10.340.10">
    <property type="match status" value="1"/>
</dbReference>
<keyword evidence="10 11" id="KW-0472">Membrane</keyword>
<proteinExistence type="predicted"/>
<gene>
    <name evidence="14" type="ORF">NP590_05885</name>
</gene>
<dbReference type="EC" id="2.7.13.3" evidence="3"/>
<dbReference type="EMBL" id="JANIBJ010000008">
    <property type="protein sequence ID" value="MCQ8103626.1"/>
    <property type="molecule type" value="Genomic_DNA"/>
</dbReference>
<keyword evidence="6 11" id="KW-0812">Transmembrane</keyword>
<dbReference type="InterPro" id="IPR003661">
    <property type="entry name" value="HisK_dim/P_dom"/>
</dbReference>
<dbReference type="Pfam" id="PF00512">
    <property type="entry name" value="HisKA"/>
    <property type="match status" value="1"/>
</dbReference>
<feature type="transmembrane region" description="Helical" evidence="11">
    <location>
        <begin position="7"/>
        <end position="28"/>
    </location>
</feature>
<evidence type="ECO:0000256" key="1">
    <source>
        <dbReference type="ARBA" id="ARBA00000085"/>
    </source>
</evidence>
<name>A0ABT1TDU3_9GAMM</name>
<dbReference type="SUPFAM" id="SSF158472">
    <property type="entry name" value="HAMP domain-like"/>
    <property type="match status" value="1"/>
</dbReference>
<dbReference type="SMART" id="SM00304">
    <property type="entry name" value="HAMP"/>
    <property type="match status" value="1"/>
</dbReference>
<keyword evidence="7" id="KW-0418">Kinase</keyword>
<keyword evidence="8 11" id="KW-1133">Transmembrane helix</keyword>
<dbReference type="PROSITE" id="PS50885">
    <property type="entry name" value="HAMP"/>
    <property type="match status" value="1"/>
</dbReference>
<dbReference type="Gene3D" id="3.30.565.10">
    <property type="entry name" value="Histidine kinase-like ATPase, C-terminal domain"/>
    <property type="match status" value="1"/>
</dbReference>
<dbReference type="InterPro" id="IPR003594">
    <property type="entry name" value="HATPase_dom"/>
</dbReference>
<evidence type="ECO:0000313" key="15">
    <source>
        <dbReference type="Proteomes" id="UP001524499"/>
    </source>
</evidence>
<protein>
    <recommendedName>
        <fullName evidence="3">histidine kinase</fullName>
        <ecNumber evidence="3">2.7.13.3</ecNumber>
    </recommendedName>
</protein>
<dbReference type="PRINTS" id="PR00344">
    <property type="entry name" value="BCTRLSENSOR"/>
</dbReference>
<organism evidence="14 15">
    <name type="scientific">Methylomonas subterranea</name>
    <dbReference type="NCBI Taxonomy" id="2952225"/>
    <lineage>
        <taxon>Bacteria</taxon>
        <taxon>Pseudomonadati</taxon>
        <taxon>Pseudomonadota</taxon>
        <taxon>Gammaproteobacteria</taxon>
        <taxon>Methylococcales</taxon>
        <taxon>Methylococcaceae</taxon>
        <taxon>Methylomonas</taxon>
    </lineage>
</organism>
<reference evidence="14 15" key="1">
    <citation type="submission" date="2022-07" db="EMBL/GenBank/DDBJ databases">
        <title>Methylomonas rivi sp. nov., Methylomonas rosea sp. nov., Methylomonas aureus sp. nov. and Methylomonas subterranea sp. nov., four novel methanotrophs isolated from a freshwater creek and the deep terrestrial subsurface.</title>
        <authorList>
            <person name="Abin C."/>
            <person name="Sankaranarayanan K."/>
            <person name="Garner C."/>
            <person name="Sindelar R."/>
            <person name="Kotary K."/>
            <person name="Garner R."/>
            <person name="Barclay S."/>
            <person name="Lawson P."/>
            <person name="Krumholz L."/>
        </authorList>
    </citation>
    <scope>NUCLEOTIDE SEQUENCE [LARGE SCALE GENOMIC DNA]</scope>
    <source>
        <strain evidence="14 15">SURF-2</strain>
    </source>
</reference>
<evidence type="ECO:0000256" key="2">
    <source>
        <dbReference type="ARBA" id="ARBA00004370"/>
    </source>
</evidence>
<dbReference type="Pfam" id="PF00672">
    <property type="entry name" value="HAMP"/>
    <property type="match status" value="1"/>
</dbReference>
<keyword evidence="14" id="KW-0547">Nucleotide-binding</keyword>
<dbReference type="CDD" id="cd06225">
    <property type="entry name" value="HAMP"/>
    <property type="match status" value="1"/>
</dbReference>
<keyword evidence="9" id="KW-0902">Two-component regulatory system</keyword>
<dbReference type="InterPro" id="IPR004358">
    <property type="entry name" value="Sig_transdc_His_kin-like_C"/>
</dbReference>
<dbReference type="InterPro" id="IPR005467">
    <property type="entry name" value="His_kinase_dom"/>
</dbReference>
<dbReference type="CDD" id="cd00082">
    <property type="entry name" value="HisKA"/>
    <property type="match status" value="1"/>
</dbReference>
<dbReference type="SMART" id="SM00388">
    <property type="entry name" value="HisKA"/>
    <property type="match status" value="1"/>
</dbReference>
<dbReference type="PANTHER" id="PTHR45436">
    <property type="entry name" value="SENSOR HISTIDINE KINASE YKOH"/>
    <property type="match status" value="1"/>
</dbReference>
<dbReference type="SUPFAM" id="SSF47384">
    <property type="entry name" value="Homodimeric domain of signal transducing histidine kinase"/>
    <property type="match status" value="1"/>
</dbReference>
<evidence type="ECO:0000256" key="8">
    <source>
        <dbReference type="ARBA" id="ARBA00022989"/>
    </source>
</evidence>
<dbReference type="InterPro" id="IPR036890">
    <property type="entry name" value="HATPase_C_sf"/>
</dbReference>
<dbReference type="PANTHER" id="PTHR45436:SF5">
    <property type="entry name" value="SENSOR HISTIDINE KINASE TRCS"/>
    <property type="match status" value="1"/>
</dbReference>
<dbReference type="SUPFAM" id="SSF55874">
    <property type="entry name" value="ATPase domain of HSP90 chaperone/DNA topoisomerase II/histidine kinase"/>
    <property type="match status" value="1"/>
</dbReference>
<dbReference type="InterPro" id="IPR036097">
    <property type="entry name" value="HisK_dim/P_sf"/>
</dbReference>
<feature type="domain" description="Histidine kinase" evidence="12">
    <location>
        <begin position="265"/>
        <end position="481"/>
    </location>
</feature>
<evidence type="ECO:0000256" key="11">
    <source>
        <dbReference type="SAM" id="Phobius"/>
    </source>
</evidence>
<evidence type="ECO:0000256" key="6">
    <source>
        <dbReference type="ARBA" id="ARBA00022692"/>
    </source>
</evidence>
<comment type="subcellular location">
    <subcellularLocation>
        <location evidence="2">Membrane</location>
    </subcellularLocation>
</comment>
<evidence type="ECO:0000256" key="5">
    <source>
        <dbReference type="ARBA" id="ARBA00022679"/>
    </source>
</evidence>
<comment type="catalytic activity">
    <reaction evidence="1">
        <text>ATP + protein L-histidine = ADP + protein N-phospho-L-histidine.</text>
        <dbReference type="EC" id="2.7.13.3"/>
    </reaction>
</comment>
<keyword evidence="5" id="KW-0808">Transferase</keyword>
<dbReference type="RefSeq" id="WP_256601337.1">
    <property type="nucleotide sequence ID" value="NZ_JANIBJ010000008.1"/>
</dbReference>